<protein>
    <submittedName>
        <fullName evidence="1">Uncharacterized protein</fullName>
    </submittedName>
</protein>
<sequence>MTSYDPAQVEFINPEDIPDLGSDDEPCVGDVEPATEEEIQLWWTARYDRSIVMPIEEPLTAPWGLPVSSKDLEKLKAGFRTRSMDDKWDLLVEDPDDKGNISLHILRNWEYAELFILHIVSNEDGGGAAIQDITWEGNWNGYRCEAEQAQKEAVILCRLFLKCEFETVPQYPSSVMWSPEAYKKLEAQQDHSA</sequence>
<organism evidence="1 2">
    <name type="scientific">Clonostachys rosea f. rosea IK726</name>
    <dbReference type="NCBI Taxonomy" id="1349383"/>
    <lineage>
        <taxon>Eukaryota</taxon>
        <taxon>Fungi</taxon>
        <taxon>Dikarya</taxon>
        <taxon>Ascomycota</taxon>
        <taxon>Pezizomycotina</taxon>
        <taxon>Sordariomycetes</taxon>
        <taxon>Hypocreomycetidae</taxon>
        <taxon>Hypocreales</taxon>
        <taxon>Bionectriaceae</taxon>
        <taxon>Clonostachys</taxon>
    </lineage>
</organism>
<name>A0ACA9T8X5_BIOOC</name>
<proteinExistence type="predicted"/>
<keyword evidence="2" id="KW-1185">Reference proteome</keyword>
<comment type="caution">
    <text evidence="1">The sequence shown here is derived from an EMBL/GenBank/DDBJ whole genome shotgun (WGS) entry which is preliminary data.</text>
</comment>
<reference evidence="1" key="2">
    <citation type="submission" date="2021-10" db="EMBL/GenBank/DDBJ databases">
        <authorList>
            <person name="Piombo E."/>
        </authorList>
    </citation>
    <scope>NUCLEOTIDE SEQUENCE</scope>
</reference>
<reference evidence="1" key="1">
    <citation type="submission" date="2020-04" db="EMBL/GenBank/DDBJ databases">
        <authorList>
            <person name="Broberg M."/>
        </authorList>
    </citation>
    <scope>NUCLEOTIDE SEQUENCE</scope>
</reference>
<accession>A0ACA9T8X5</accession>
<gene>
    <name evidence="1" type="ORF">CRV2_00004555</name>
</gene>
<dbReference type="Proteomes" id="UP000836387">
    <property type="component" value="Unassembled WGS sequence"/>
</dbReference>
<evidence type="ECO:0000313" key="2">
    <source>
        <dbReference type="Proteomes" id="UP000836387"/>
    </source>
</evidence>
<evidence type="ECO:0000313" key="1">
    <source>
        <dbReference type="EMBL" id="CAG9937369.1"/>
    </source>
</evidence>
<dbReference type="EMBL" id="CADEHS020000001">
    <property type="protein sequence ID" value="CAG9937369.1"/>
    <property type="molecule type" value="Genomic_DNA"/>
</dbReference>